<gene>
    <name evidence="2" type="ORF">E2C01_050046</name>
</gene>
<feature type="region of interest" description="Disordered" evidence="1">
    <location>
        <begin position="1"/>
        <end position="26"/>
    </location>
</feature>
<organism evidence="2 3">
    <name type="scientific">Portunus trituberculatus</name>
    <name type="common">Swimming crab</name>
    <name type="synonym">Neptunus trituberculatus</name>
    <dbReference type="NCBI Taxonomy" id="210409"/>
    <lineage>
        <taxon>Eukaryota</taxon>
        <taxon>Metazoa</taxon>
        <taxon>Ecdysozoa</taxon>
        <taxon>Arthropoda</taxon>
        <taxon>Crustacea</taxon>
        <taxon>Multicrustacea</taxon>
        <taxon>Malacostraca</taxon>
        <taxon>Eumalacostraca</taxon>
        <taxon>Eucarida</taxon>
        <taxon>Decapoda</taxon>
        <taxon>Pleocyemata</taxon>
        <taxon>Brachyura</taxon>
        <taxon>Eubrachyura</taxon>
        <taxon>Portunoidea</taxon>
        <taxon>Portunidae</taxon>
        <taxon>Portuninae</taxon>
        <taxon>Portunus</taxon>
    </lineage>
</organism>
<keyword evidence="3" id="KW-1185">Reference proteome</keyword>
<sequence>MIKRTSPSQMNLHTSRVTQRNDDNNNNTSTFTYCHHLCYSRQLVTGAAGQVRTGTLMGEGAASQLTTWQDVYHHHHHTDRNRHFASTLYTPYTLPSANHSLLHSLQQHTAASCVISAQQLERFHQEASPSTLANL</sequence>
<dbReference type="EMBL" id="VSRR010013686">
    <property type="protein sequence ID" value="MPC56094.1"/>
    <property type="molecule type" value="Genomic_DNA"/>
</dbReference>
<reference evidence="2 3" key="1">
    <citation type="submission" date="2019-05" db="EMBL/GenBank/DDBJ databases">
        <title>Another draft genome of Portunus trituberculatus and its Hox gene families provides insights of decapod evolution.</title>
        <authorList>
            <person name="Jeong J.-H."/>
            <person name="Song I."/>
            <person name="Kim S."/>
            <person name="Choi T."/>
            <person name="Kim D."/>
            <person name="Ryu S."/>
            <person name="Kim W."/>
        </authorList>
    </citation>
    <scope>NUCLEOTIDE SEQUENCE [LARGE SCALE GENOMIC DNA]</scope>
    <source>
        <tissue evidence="2">Muscle</tissue>
    </source>
</reference>
<proteinExistence type="predicted"/>
<name>A0A5B7GHU8_PORTR</name>
<evidence type="ECO:0000256" key="1">
    <source>
        <dbReference type="SAM" id="MobiDB-lite"/>
    </source>
</evidence>
<dbReference type="AlphaFoldDB" id="A0A5B7GHU8"/>
<evidence type="ECO:0000313" key="2">
    <source>
        <dbReference type="EMBL" id="MPC56094.1"/>
    </source>
</evidence>
<protein>
    <submittedName>
        <fullName evidence="2">Uncharacterized protein</fullName>
    </submittedName>
</protein>
<feature type="compositionally biased region" description="Polar residues" evidence="1">
    <location>
        <begin position="1"/>
        <end position="18"/>
    </location>
</feature>
<accession>A0A5B7GHU8</accession>
<comment type="caution">
    <text evidence="2">The sequence shown here is derived from an EMBL/GenBank/DDBJ whole genome shotgun (WGS) entry which is preliminary data.</text>
</comment>
<dbReference type="Proteomes" id="UP000324222">
    <property type="component" value="Unassembled WGS sequence"/>
</dbReference>
<evidence type="ECO:0000313" key="3">
    <source>
        <dbReference type="Proteomes" id="UP000324222"/>
    </source>
</evidence>